<gene>
    <name evidence="2" type="ORF">ALO_12426</name>
</gene>
<protein>
    <submittedName>
        <fullName evidence="2">Uncharacterized protein</fullName>
    </submittedName>
</protein>
<feature type="transmembrane region" description="Helical" evidence="1">
    <location>
        <begin position="29"/>
        <end position="45"/>
    </location>
</feature>
<dbReference type="AlphaFoldDB" id="F7NK72"/>
<dbReference type="EMBL" id="AFGF01000107">
    <property type="protein sequence ID" value="EGO63513.1"/>
    <property type="molecule type" value="Genomic_DNA"/>
</dbReference>
<dbReference type="Proteomes" id="UP000003240">
    <property type="component" value="Unassembled WGS sequence"/>
</dbReference>
<dbReference type="STRING" id="1009370.ALO_12426"/>
<keyword evidence="3" id="KW-1185">Reference proteome</keyword>
<keyword evidence="1" id="KW-0472">Membrane</keyword>
<comment type="caution">
    <text evidence="2">The sequence shown here is derived from an EMBL/GenBank/DDBJ whole genome shotgun (WGS) entry which is preliminary data.</text>
</comment>
<keyword evidence="1" id="KW-1133">Transmembrane helix</keyword>
<name>F7NK72_9FIRM</name>
<organism evidence="2 3">
    <name type="scientific">Acetonema longum DSM 6540</name>
    <dbReference type="NCBI Taxonomy" id="1009370"/>
    <lineage>
        <taxon>Bacteria</taxon>
        <taxon>Bacillati</taxon>
        <taxon>Bacillota</taxon>
        <taxon>Negativicutes</taxon>
        <taxon>Acetonemataceae</taxon>
        <taxon>Acetonema</taxon>
    </lineage>
</organism>
<proteinExistence type="predicted"/>
<accession>F7NK72</accession>
<feature type="transmembrane region" description="Helical" evidence="1">
    <location>
        <begin position="7"/>
        <end position="23"/>
    </location>
</feature>
<keyword evidence="1" id="KW-0812">Transmembrane</keyword>
<reference evidence="2 3" key="1">
    <citation type="journal article" date="2011" name="EMBO J.">
        <title>Structural diversity of bacterial flagellar motors.</title>
        <authorList>
            <person name="Chen S."/>
            <person name="Beeby M."/>
            <person name="Murphy G.E."/>
            <person name="Leadbetter J.R."/>
            <person name="Hendrixson D.R."/>
            <person name="Briegel A."/>
            <person name="Li Z."/>
            <person name="Shi J."/>
            <person name="Tocheva E.I."/>
            <person name="Muller A."/>
            <person name="Dobro M.J."/>
            <person name="Jensen G.J."/>
        </authorList>
    </citation>
    <scope>NUCLEOTIDE SEQUENCE [LARGE SCALE GENOMIC DNA]</scope>
    <source>
        <strain evidence="2 3">DSM 6540</strain>
    </source>
</reference>
<evidence type="ECO:0000256" key="1">
    <source>
        <dbReference type="SAM" id="Phobius"/>
    </source>
</evidence>
<evidence type="ECO:0000313" key="2">
    <source>
        <dbReference type="EMBL" id="EGO63513.1"/>
    </source>
</evidence>
<sequence length="47" mass="5416">MDAILKIIVSTCIIMSLVSVIGMDDYVRATYFMSWAIFNLVLLSWDR</sequence>
<evidence type="ECO:0000313" key="3">
    <source>
        <dbReference type="Proteomes" id="UP000003240"/>
    </source>
</evidence>